<dbReference type="KEGG" id="mhl:MHLP_01140"/>
<accession>I7BJ02</accession>
<sequence length="150" mass="15670">MAIPIAKVGIILGSLGAAGGTVAGTTYGMGLIGSSATSLNSQNTKINGPRTFSFSISGIVKKLECPVNSAPDLDLLFGYMTLYCRKESEITNKTKLGHSLENNPRGIKCDSEDGGKSFTCTSSQAVSAQNVNLRGMEKYVSSDVITISPV</sequence>
<reference evidence="1 2" key="1">
    <citation type="journal article" date="2012" name="J. Bacteriol.">
        <title>Genome Sequence of "Candidatus Mycoplasma haemolamae" Strain Purdue, a Red Blood Cell Pathogen of Alpacas (Vicugna pacos) and Llamas (Lama glama).</title>
        <authorList>
            <person name="Guimaraes A.M."/>
            <person name="Toth B."/>
            <person name="Santos A.P."/>
            <person name="do Nascimento N.C."/>
            <person name="Kritchevsky J.E."/>
            <person name="Messick J.B."/>
        </authorList>
    </citation>
    <scope>NUCLEOTIDE SEQUENCE [LARGE SCALE GENOMIC DNA]</scope>
    <source>
        <strain evidence="1 2">Purdue</strain>
    </source>
</reference>
<reference evidence="2" key="2">
    <citation type="submission" date="2012-07" db="EMBL/GenBank/DDBJ databases">
        <title>Complete genome sequence of 'Candidatus Mycoplasma haemolamae'.</title>
        <authorList>
            <person name="Guimaraes A.M.S."/>
            <person name="Toth B."/>
            <person name="Santos A.P."/>
            <person name="Nascimento N.C."/>
            <person name="Sojka J.E."/>
            <person name="Messick J.B."/>
        </authorList>
    </citation>
    <scope>NUCLEOTIDE SEQUENCE [LARGE SCALE GENOMIC DNA]</scope>
    <source>
        <strain evidence="2">Purdue</strain>
    </source>
</reference>
<name>I7BJ02_MYCHA</name>
<evidence type="ECO:0000313" key="2">
    <source>
        <dbReference type="Proteomes" id="UP000006502"/>
    </source>
</evidence>
<evidence type="ECO:0000313" key="1">
    <source>
        <dbReference type="EMBL" id="AFO51808.1"/>
    </source>
</evidence>
<dbReference type="PATRIC" id="fig|1212765.3.peg.258"/>
<protein>
    <submittedName>
        <fullName evidence="1">Uncharacterized protein</fullName>
    </submittedName>
</protein>
<gene>
    <name evidence="1" type="ordered locus">MHLP_01140</name>
</gene>
<dbReference type="STRING" id="1212765.MHLP_01140"/>
<dbReference type="AlphaFoldDB" id="I7BJ02"/>
<dbReference type="Proteomes" id="UP000006502">
    <property type="component" value="Chromosome"/>
</dbReference>
<keyword evidence="2" id="KW-1185">Reference proteome</keyword>
<organism evidence="1 2">
    <name type="scientific">Mycoplasma haematolamae (strain Purdue)</name>
    <dbReference type="NCBI Taxonomy" id="1212765"/>
    <lineage>
        <taxon>Bacteria</taxon>
        <taxon>Bacillati</taxon>
        <taxon>Mycoplasmatota</taxon>
        <taxon>Mollicutes</taxon>
        <taxon>Mycoplasmataceae</taxon>
        <taxon>Mycoplasma</taxon>
    </lineage>
</organism>
<proteinExistence type="predicted"/>
<dbReference type="HOGENOM" id="CLU_1738485_0_0_14"/>
<dbReference type="EMBL" id="CP003731">
    <property type="protein sequence ID" value="AFO51808.1"/>
    <property type="molecule type" value="Genomic_DNA"/>
</dbReference>